<evidence type="ECO:0000313" key="3">
    <source>
        <dbReference type="Proteomes" id="UP001165279"/>
    </source>
</evidence>
<keyword evidence="3" id="KW-1185">Reference proteome</keyword>
<evidence type="ECO:0000256" key="1">
    <source>
        <dbReference type="SAM" id="Phobius"/>
    </source>
</evidence>
<evidence type="ECO:0000313" key="2">
    <source>
        <dbReference type="EMBL" id="MCG6557377.1"/>
    </source>
</evidence>
<accession>A0ABS9NT27</accession>
<keyword evidence="1" id="KW-0472">Membrane</keyword>
<organism evidence="2 3">
    <name type="scientific">Ruegeria alba</name>
    <dbReference type="NCBI Taxonomy" id="2916756"/>
    <lineage>
        <taxon>Bacteria</taxon>
        <taxon>Pseudomonadati</taxon>
        <taxon>Pseudomonadota</taxon>
        <taxon>Alphaproteobacteria</taxon>
        <taxon>Rhodobacterales</taxon>
        <taxon>Roseobacteraceae</taxon>
        <taxon>Ruegeria</taxon>
    </lineage>
</organism>
<feature type="transmembrane region" description="Helical" evidence="1">
    <location>
        <begin position="37"/>
        <end position="56"/>
    </location>
</feature>
<dbReference type="RefSeq" id="WP_234137376.1">
    <property type="nucleotide sequence ID" value="NZ_JAKOEM010000002.1"/>
</dbReference>
<name>A0ABS9NT27_9RHOB</name>
<dbReference type="InterPro" id="IPR037185">
    <property type="entry name" value="EmrE-like"/>
</dbReference>
<evidence type="ECO:0008006" key="4">
    <source>
        <dbReference type="Google" id="ProtNLM"/>
    </source>
</evidence>
<comment type="caution">
    <text evidence="2">The sequence shown here is derived from an EMBL/GenBank/DDBJ whole genome shotgun (WGS) entry which is preliminary data.</text>
</comment>
<feature type="transmembrane region" description="Helical" evidence="1">
    <location>
        <begin position="6"/>
        <end position="25"/>
    </location>
</feature>
<dbReference type="Gene3D" id="1.10.3730.20">
    <property type="match status" value="1"/>
</dbReference>
<reference evidence="2" key="1">
    <citation type="submission" date="2022-02" db="EMBL/GenBank/DDBJ databases">
        <title>The genome sequence of Ruegeria sp. 1NDH52C.</title>
        <authorList>
            <person name="Du J."/>
        </authorList>
    </citation>
    <scope>NUCLEOTIDE SEQUENCE</scope>
    <source>
        <strain evidence="2">1NDH52C</strain>
    </source>
</reference>
<keyword evidence="1" id="KW-0812">Transmembrane</keyword>
<dbReference type="EMBL" id="JAKOEM010000002">
    <property type="protein sequence ID" value="MCG6557377.1"/>
    <property type="molecule type" value="Genomic_DNA"/>
</dbReference>
<dbReference type="Proteomes" id="UP001165279">
    <property type="component" value="Unassembled WGS sequence"/>
</dbReference>
<feature type="transmembrane region" description="Helical" evidence="1">
    <location>
        <begin position="94"/>
        <end position="111"/>
    </location>
</feature>
<protein>
    <recommendedName>
        <fullName evidence="4">Undecaprenyl phosphate-alpha-L-ara4N flippase subunit ArnF</fullName>
    </recommendedName>
</protein>
<feature type="transmembrane region" description="Helical" evidence="1">
    <location>
        <begin position="68"/>
        <end position="87"/>
    </location>
</feature>
<gene>
    <name evidence="2" type="ORF">MB818_04160</name>
</gene>
<sequence>MVQIAAGYGLVLICATVIIIADVILKQASVNGAETASPEVGLASALYVASAVIWFLSMRYVSLMQASVAYTMFSLVALCAVGALVYGDPMRLREMAGLTCAVLAVVLLIRVT</sequence>
<proteinExistence type="predicted"/>
<dbReference type="SUPFAM" id="SSF103481">
    <property type="entry name" value="Multidrug resistance efflux transporter EmrE"/>
    <property type="match status" value="1"/>
</dbReference>
<keyword evidence="1" id="KW-1133">Transmembrane helix</keyword>